<feature type="transmembrane region" description="Helical" evidence="1">
    <location>
        <begin position="324"/>
        <end position="342"/>
    </location>
</feature>
<name>A0A1H1YZH2_9BRAD</name>
<sequence length="507" mass="56173">MTSNIDAVSRIPLRDSADREKLSLLPWFLIALVFAVAILLRQVVPLNTDVSWLLTVGERVLDGERLYVDIVEINPPMSVLAYLPGIVLARALGLDPKYVIDTQILLLAAASLLVTARILRLSSMLDKVRWASLAIWAAAVLTILPMHVFGQREHIATLTFLPALAVYALRSNREPLPLWAILTAGVGAGITLAFKPYFAIPAILCVVMSAVRAHSWRVLFSPENVIAGGLVTAFSFYTYVFYPEYFTATYPLVRDIYLSWSMPASVVLLNSATLIWLIAVISIFLVRRTNELDSAALVTLLASFGFAISFFLQGRGWAYQSYPMVALVLLGMGYVLTGAASIQAGSRRFEIAAMSMLAATFVVGSQWFNAQVYVGPIEGAVAALKPHPRILVLSGEAAIGHPLVRTLHGVWVSRQESLWAREFVRLTREHNSIDPQTDARLNGYLAQERTWLIEDFKSLPPDVVLIDNLRDGWGAWARADAELTQLLRPYTLVQSIEGIDILRRTER</sequence>
<feature type="transmembrane region" description="Helical" evidence="1">
    <location>
        <begin position="130"/>
        <end position="148"/>
    </location>
</feature>
<feature type="transmembrane region" description="Helical" evidence="1">
    <location>
        <begin position="24"/>
        <end position="44"/>
    </location>
</feature>
<proteinExistence type="predicted"/>
<keyword evidence="1" id="KW-0812">Transmembrane</keyword>
<evidence type="ECO:0008006" key="4">
    <source>
        <dbReference type="Google" id="ProtNLM"/>
    </source>
</evidence>
<evidence type="ECO:0000313" key="3">
    <source>
        <dbReference type="Proteomes" id="UP000243904"/>
    </source>
</evidence>
<dbReference type="RefSeq" id="WP_146689276.1">
    <property type="nucleotide sequence ID" value="NZ_LT629750.1"/>
</dbReference>
<keyword evidence="1" id="KW-0472">Membrane</keyword>
<evidence type="ECO:0000256" key="1">
    <source>
        <dbReference type="SAM" id="Phobius"/>
    </source>
</evidence>
<keyword evidence="3" id="KW-1185">Reference proteome</keyword>
<gene>
    <name evidence="2" type="ORF">SAMN05444158_5115</name>
</gene>
<feature type="transmembrane region" description="Helical" evidence="1">
    <location>
        <begin position="292"/>
        <end position="312"/>
    </location>
</feature>
<feature type="transmembrane region" description="Helical" evidence="1">
    <location>
        <begin position="98"/>
        <end position="118"/>
    </location>
</feature>
<reference evidence="3" key="1">
    <citation type="submission" date="2016-10" db="EMBL/GenBank/DDBJ databases">
        <authorList>
            <person name="Varghese N."/>
            <person name="Submissions S."/>
        </authorList>
    </citation>
    <scope>NUCLEOTIDE SEQUENCE [LARGE SCALE GENOMIC DNA]</scope>
    <source>
        <strain evidence="3">GAS369</strain>
    </source>
</reference>
<dbReference type="EMBL" id="LT629750">
    <property type="protein sequence ID" value="SDT26955.1"/>
    <property type="molecule type" value="Genomic_DNA"/>
</dbReference>
<protein>
    <recommendedName>
        <fullName evidence="4">Glycosyltransferase RgtA/B/C/D-like domain-containing protein</fullName>
    </recommendedName>
</protein>
<feature type="transmembrane region" description="Helical" evidence="1">
    <location>
        <begin position="225"/>
        <end position="242"/>
    </location>
</feature>
<accession>A0A1H1YZH2</accession>
<keyword evidence="1" id="KW-1133">Transmembrane helix</keyword>
<organism evidence="2 3">
    <name type="scientific">Bradyrhizobium canariense</name>
    <dbReference type="NCBI Taxonomy" id="255045"/>
    <lineage>
        <taxon>Bacteria</taxon>
        <taxon>Pseudomonadati</taxon>
        <taxon>Pseudomonadota</taxon>
        <taxon>Alphaproteobacteria</taxon>
        <taxon>Hyphomicrobiales</taxon>
        <taxon>Nitrobacteraceae</taxon>
        <taxon>Bradyrhizobium</taxon>
    </lineage>
</organism>
<feature type="transmembrane region" description="Helical" evidence="1">
    <location>
        <begin position="262"/>
        <end position="285"/>
    </location>
</feature>
<evidence type="ECO:0000313" key="2">
    <source>
        <dbReference type="EMBL" id="SDT26955.1"/>
    </source>
</evidence>
<dbReference type="AlphaFoldDB" id="A0A1H1YZH2"/>
<dbReference type="Proteomes" id="UP000243904">
    <property type="component" value="Chromosome I"/>
</dbReference>